<gene>
    <name evidence="1" type="ORF">FC07_GL001300</name>
</gene>
<comment type="caution">
    <text evidence="1">The sequence shown here is derived from an EMBL/GenBank/DDBJ whole genome shotgun (WGS) entry which is preliminary data.</text>
</comment>
<keyword evidence="2" id="KW-1185">Reference proteome</keyword>
<dbReference type="EMBL" id="AZDA01000117">
    <property type="protein sequence ID" value="KRK33371.1"/>
    <property type="molecule type" value="Genomic_DNA"/>
</dbReference>
<reference evidence="1 2" key="1">
    <citation type="journal article" date="2015" name="Genome Announc.">
        <title>Expanding the biotechnology potential of lactobacilli through comparative genomics of 213 strains and associated genera.</title>
        <authorList>
            <person name="Sun Z."/>
            <person name="Harris H.M."/>
            <person name="McCann A."/>
            <person name="Guo C."/>
            <person name="Argimon S."/>
            <person name="Zhang W."/>
            <person name="Yang X."/>
            <person name="Jeffery I.B."/>
            <person name="Cooney J.C."/>
            <person name="Kagawa T.F."/>
            <person name="Liu W."/>
            <person name="Song Y."/>
            <person name="Salvetti E."/>
            <person name="Wrobel A."/>
            <person name="Rasinkangas P."/>
            <person name="Parkhill J."/>
            <person name="Rea M.C."/>
            <person name="O'Sullivan O."/>
            <person name="Ritari J."/>
            <person name="Douillard F.P."/>
            <person name="Paul Ross R."/>
            <person name="Yang R."/>
            <person name="Briner A.E."/>
            <person name="Felis G.E."/>
            <person name="de Vos W.M."/>
            <person name="Barrangou R."/>
            <person name="Klaenhammer T.R."/>
            <person name="Caufield P.W."/>
            <person name="Cui Y."/>
            <person name="Zhang H."/>
            <person name="O'Toole P.W."/>
        </authorList>
    </citation>
    <scope>NUCLEOTIDE SEQUENCE [LARGE SCALE GENOMIC DNA]</scope>
    <source>
        <strain evidence="1 2">DSM 20003</strain>
    </source>
</reference>
<protein>
    <submittedName>
        <fullName evidence="1">Uncharacterized protein</fullName>
    </submittedName>
</protein>
<dbReference type="Proteomes" id="UP000051461">
    <property type="component" value="Unassembled WGS sequence"/>
</dbReference>
<evidence type="ECO:0000313" key="1">
    <source>
        <dbReference type="EMBL" id="KRK33371.1"/>
    </source>
</evidence>
<sequence length="51" mass="5939">MHTKKGAKTPFYSYPQLCTNLFTTLTFSNDLFLVQQKNVAIQSNNHAFCYY</sequence>
<accession>A0A0R1GH69</accession>
<name>A0A0R1GH69_9LACO</name>
<proteinExistence type="predicted"/>
<dbReference type="AlphaFoldDB" id="A0A0R1GH69"/>
<organism evidence="1 2">
    <name type="scientific">Loigolactobacillus bifermentans DSM 20003</name>
    <dbReference type="NCBI Taxonomy" id="1423726"/>
    <lineage>
        <taxon>Bacteria</taxon>
        <taxon>Bacillati</taxon>
        <taxon>Bacillota</taxon>
        <taxon>Bacilli</taxon>
        <taxon>Lactobacillales</taxon>
        <taxon>Lactobacillaceae</taxon>
        <taxon>Loigolactobacillus</taxon>
    </lineage>
</organism>
<evidence type="ECO:0000313" key="2">
    <source>
        <dbReference type="Proteomes" id="UP000051461"/>
    </source>
</evidence>